<dbReference type="Proteomes" id="UP001175147">
    <property type="component" value="Unassembled WGS sequence"/>
</dbReference>
<accession>A0ABT8YXH0</accession>
<dbReference type="InterPro" id="IPR002711">
    <property type="entry name" value="HNH"/>
</dbReference>
<dbReference type="Pfam" id="PF01844">
    <property type="entry name" value="HNH"/>
    <property type="match status" value="1"/>
</dbReference>
<dbReference type="PANTHER" id="PTHR33877:SF2">
    <property type="entry name" value="OS07G0170200 PROTEIN"/>
    <property type="match status" value="1"/>
</dbReference>
<name>A0ABT8YXH0_9SPIR</name>
<organism evidence="2 3">
    <name type="scientific">Brachyspira innocens</name>
    <dbReference type="NCBI Taxonomy" id="13264"/>
    <lineage>
        <taxon>Bacteria</taxon>
        <taxon>Pseudomonadati</taxon>
        <taxon>Spirochaetota</taxon>
        <taxon>Spirochaetia</taxon>
        <taxon>Brachyspirales</taxon>
        <taxon>Brachyspiraceae</taxon>
        <taxon>Brachyspira</taxon>
    </lineage>
</organism>
<dbReference type="InterPro" id="IPR052892">
    <property type="entry name" value="NA-targeting_endonuclease"/>
</dbReference>
<reference evidence="2" key="1">
    <citation type="submission" date="2023-07" db="EMBL/GenBank/DDBJ databases">
        <title>Mucosal microbiota of week-old chicken and adult hens.</title>
        <authorList>
            <person name="Volf J."/>
            <person name="Karasova D."/>
            <person name="Crhanova M."/>
            <person name="Faldynova M."/>
            <person name="Prikrylova H."/>
            <person name="Zeman M."/>
            <person name="Babak V."/>
            <person name="Rajova J."/>
            <person name="Rychlik I."/>
        </authorList>
    </citation>
    <scope>NUCLEOTIDE SEQUENCE</scope>
    <source>
        <strain evidence="2">ET902</strain>
    </source>
</reference>
<keyword evidence="2" id="KW-0378">Hydrolase</keyword>
<dbReference type="SMART" id="SM00507">
    <property type="entry name" value="HNHc"/>
    <property type="match status" value="1"/>
</dbReference>
<evidence type="ECO:0000313" key="3">
    <source>
        <dbReference type="Proteomes" id="UP001175147"/>
    </source>
</evidence>
<evidence type="ECO:0000313" key="2">
    <source>
        <dbReference type="EMBL" id="MDO7020579.1"/>
    </source>
</evidence>
<gene>
    <name evidence="2" type="ORF">Q5M86_07315</name>
</gene>
<dbReference type="RefSeq" id="WP_304385215.1">
    <property type="nucleotide sequence ID" value="NZ_JAUPBL010000036.1"/>
</dbReference>
<keyword evidence="2" id="KW-0540">Nuclease</keyword>
<dbReference type="InterPro" id="IPR044925">
    <property type="entry name" value="His-Me_finger_sf"/>
</dbReference>
<evidence type="ECO:0000259" key="1">
    <source>
        <dbReference type="SMART" id="SM00507"/>
    </source>
</evidence>
<dbReference type="InterPro" id="IPR003615">
    <property type="entry name" value="HNH_nuc"/>
</dbReference>
<dbReference type="PANTHER" id="PTHR33877">
    <property type="entry name" value="SLL1193 PROTEIN"/>
    <property type="match status" value="1"/>
</dbReference>
<feature type="domain" description="HNH nuclease" evidence="1">
    <location>
        <begin position="15"/>
        <end position="68"/>
    </location>
</feature>
<dbReference type="GO" id="GO:0004519">
    <property type="term" value="F:endonuclease activity"/>
    <property type="evidence" value="ECO:0007669"/>
    <property type="project" value="UniProtKB-KW"/>
</dbReference>
<comment type="caution">
    <text evidence="2">The sequence shown here is derived from an EMBL/GenBank/DDBJ whole genome shotgun (WGS) entry which is preliminary data.</text>
</comment>
<dbReference type="EMBL" id="JAUPBM010000082">
    <property type="protein sequence ID" value="MDO7020579.1"/>
    <property type="molecule type" value="Genomic_DNA"/>
</dbReference>
<sequence length="127" mass="15346">MKHNRFNKRDNSYLKHKKELFEEMNGRCAYCGIELEYKKATIDHKVPLAVGGTNDRENLIICCFSCNHYKRNRDIEGFRKSIQNTVKWLKCNSAYRLALKYERIEEADINKNVVFYFERSKYEKRDY</sequence>
<keyword evidence="2" id="KW-0255">Endonuclease</keyword>
<proteinExistence type="predicted"/>
<dbReference type="CDD" id="cd00085">
    <property type="entry name" value="HNHc"/>
    <property type="match status" value="1"/>
</dbReference>
<dbReference type="SUPFAM" id="SSF54060">
    <property type="entry name" value="His-Me finger endonucleases"/>
    <property type="match status" value="1"/>
</dbReference>
<protein>
    <submittedName>
        <fullName evidence="2">HNH endonuclease signature motif containing protein</fullName>
    </submittedName>
</protein>
<dbReference type="Gene3D" id="1.10.30.50">
    <property type="match status" value="1"/>
</dbReference>
<keyword evidence="3" id="KW-1185">Reference proteome</keyword>